<dbReference type="PANTHER" id="PTHR43640:SF1">
    <property type="entry name" value="THIOREDOXIN-DEPENDENT PEROXIREDOXIN"/>
    <property type="match status" value="1"/>
</dbReference>
<evidence type="ECO:0000259" key="1">
    <source>
        <dbReference type="PROSITE" id="PS51352"/>
    </source>
</evidence>
<gene>
    <name evidence="2" type="ORF">GCM10007907_14360</name>
</gene>
<proteinExistence type="predicted"/>
<dbReference type="PROSITE" id="PS51352">
    <property type="entry name" value="THIOREDOXIN_2"/>
    <property type="match status" value="1"/>
</dbReference>
<dbReference type="Gene3D" id="3.40.30.10">
    <property type="entry name" value="Glutaredoxin"/>
    <property type="match status" value="1"/>
</dbReference>
<evidence type="ECO:0000313" key="3">
    <source>
        <dbReference type="Proteomes" id="UP001156706"/>
    </source>
</evidence>
<reference evidence="3" key="1">
    <citation type="journal article" date="2019" name="Int. J. Syst. Evol. Microbiol.">
        <title>The Global Catalogue of Microorganisms (GCM) 10K type strain sequencing project: providing services to taxonomists for standard genome sequencing and annotation.</title>
        <authorList>
            <consortium name="The Broad Institute Genomics Platform"/>
            <consortium name="The Broad Institute Genome Sequencing Center for Infectious Disease"/>
            <person name="Wu L."/>
            <person name="Ma J."/>
        </authorList>
    </citation>
    <scope>NUCLEOTIDE SEQUENCE [LARGE SCALE GENOMIC DNA]</scope>
    <source>
        <strain evidence="3">NBRC 110044</strain>
    </source>
</reference>
<dbReference type="InterPro" id="IPR047262">
    <property type="entry name" value="PRX-like1"/>
</dbReference>
<dbReference type="SUPFAM" id="SSF52833">
    <property type="entry name" value="Thioredoxin-like"/>
    <property type="match status" value="1"/>
</dbReference>
<accession>A0ABQ5YH82</accession>
<dbReference type="Proteomes" id="UP001156706">
    <property type="component" value="Unassembled WGS sequence"/>
</dbReference>
<dbReference type="InterPro" id="IPR013766">
    <property type="entry name" value="Thioredoxin_domain"/>
</dbReference>
<sequence length="238" mass="26086">MAGSLFGQIELLATGKRHIEVDTGHEAVLSLEVELGIMPAARATYNHGYPTPDRAAMASVTAPLVQLGLPAPDFTLPGVDGRNHCLSELRGHNGLLVMFICNHCPYVKAIREALVETCRELESYGIKSVAISANDPAQYPEDDFEHMKAYARAYGFGFPYLYDESQAVARAFGAVCTPDFFGYNSELLLQYRGRFDASGRHAAHGAQRELFEAMKQVAMMGDGPLEQKPSIGCAIKWR</sequence>
<dbReference type="InterPro" id="IPR000866">
    <property type="entry name" value="AhpC/TSA"/>
</dbReference>
<dbReference type="Pfam" id="PF00578">
    <property type="entry name" value="AhpC-TSA"/>
    <property type="match status" value="1"/>
</dbReference>
<dbReference type="PANTHER" id="PTHR43640">
    <property type="entry name" value="OS07G0260300 PROTEIN"/>
    <property type="match status" value="1"/>
</dbReference>
<keyword evidence="3" id="KW-1185">Reference proteome</keyword>
<organism evidence="2 3">
    <name type="scientific">Chitinimonas prasina</name>
    <dbReference type="NCBI Taxonomy" id="1434937"/>
    <lineage>
        <taxon>Bacteria</taxon>
        <taxon>Pseudomonadati</taxon>
        <taxon>Pseudomonadota</taxon>
        <taxon>Betaproteobacteria</taxon>
        <taxon>Neisseriales</taxon>
        <taxon>Chitinibacteraceae</taxon>
        <taxon>Chitinimonas</taxon>
    </lineage>
</organism>
<comment type="caution">
    <text evidence="2">The sequence shown here is derived from an EMBL/GenBank/DDBJ whole genome shotgun (WGS) entry which is preliminary data.</text>
</comment>
<protein>
    <submittedName>
        <fullName evidence="2">Thioredoxin family protein</fullName>
    </submittedName>
</protein>
<name>A0ABQ5YH82_9NEIS</name>
<dbReference type="EMBL" id="BSOG01000001">
    <property type="protein sequence ID" value="GLR12646.1"/>
    <property type="molecule type" value="Genomic_DNA"/>
</dbReference>
<dbReference type="InterPro" id="IPR036249">
    <property type="entry name" value="Thioredoxin-like_sf"/>
</dbReference>
<evidence type="ECO:0000313" key="2">
    <source>
        <dbReference type="EMBL" id="GLR12646.1"/>
    </source>
</evidence>
<dbReference type="CDD" id="cd02969">
    <property type="entry name" value="PRX_like1"/>
    <property type="match status" value="1"/>
</dbReference>
<feature type="domain" description="Thioredoxin" evidence="1">
    <location>
        <begin position="65"/>
        <end position="219"/>
    </location>
</feature>